<dbReference type="InterPro" id="IPR051199">
    <property type="entry name" value="LPS_LOS_Heptosyltrfase"/>
</dbReference>
<gene>
    <name evidence="3" type="ORF">ABVT11_14600</name>
</gene>
<comment type="caution">
    <text evidence="3">The sequence shown here is derived from an EMBL/GenBank/DDBJ whole genome shotgun (WGS) entry which is preliminary data.</text>
</comment>
<dbReference type="RefSeq" id="WP_345928849.1">
    <property type="nucleotide sequence ID" value="NZ_JBDIVF010000007.1"/>
</dbReference>
<dbReference type="PANTHER" id="PTHR30160">
    <property type="entry name" value="TETRAACYLDISACCHARIDE 4'-KINASE-RELATED"/>
    <property type="match status" value="1"/>
</dbReference>
<accession>A0ABV2CT35</accession>
<dbReference type="Proteomes" id="UP001548590">
    <property type="component" value="Unassembled WGS sequence"/>
</dbReference>
<dbReference type="SUPFAM" id="SSF53756">
    <property type="entry name" value="UDP-Glycosyltransferase/glycogen phosphorylase"/>
    <property type="match status" value="1"/>
</dbReference>
<evidence type="ECO:0000256" key="1">
    <source>
        <dbReference type="ARBA" id="ARBA00022676"/>
    </source>
</evidence>
<dbReference type="InterPro" id="IPR002201">
    <property type="entry name" value="Glyco_trans_9"/>
</dbReference>
<protein>
    <submittedName>
        <fullName evidence="3">Glycosyltransferase family 9 protein</fullName>
        <ecNumber evidence="3">2.4.-.-</ecNumber>
    </submittedName>
</protein>
<name>A0ABV2CT35_9RHOO</name>
<dbReference type="Gene3D" id="3.40.50.2000">
    <property type="entry name" value="Glycogen Phosphorylase B"/>
    <property type="match status" value="2"/>
</dbReference>
<organism evidence="3 4">
    <name type="scientific">Uliginosibacterium paludis</name>
    <dbReference type="NCBI Taxonomy" id="1615952"/>
    <lineage>
        <taxon>Bacteria</taxon>
        <taxon>Pseudomonadati</taxon>
        <taxon>Pseudomonadota</taxon>
        <taxon>Betaproteobacteria</taxon>
        <taxon>Rhodocyclales</taxon>
        <taxon>Zoogloeaceae</taxon>
        <taxon>Uliginosibacterium</taxon>
    </lineage>
</organism>
<keyword evidence="2 3" id="KW-0808">Transferase</keyword>
<reference evidence="3 4" key="1">
    <citation type="submission" date="2024-07" db="EMBL/GenBank/DDBJ databases">
        <title>Uliginosibacterium paludis KCTC:42655.</title>
        <authorList>
            <person name="Kim M.K."/>
        </authorList>
    </citation>
    <scope>NUCLEOTIDE SEQUENCE [LARGE SCALE GENOMIC DNA]</scope>
    <source>
        <strain evidence="3 4">KCTC 42655</strain>
    </source>
</reference>
<dbReference type="EMBL" id="JBEWLZ010000009">
    <property type="protein sequence ID" value="MET1491066.1"/>
    <property type="molecule type" value="Genomic_DNA"/>
</dbReference>
<evidence type="ECO:0000313" key="4">
    <source>
        <dbReference type="Proteomes" id="UP001548590"/>
    </source>
</evidence>
<evidence type="ECO:0000313" key="3">
    <source>
        <dbReference type="EMBL" id="MET1491066.1"/>
    </source>
</evidence>
<dbReference type="Pfam" id="PF01075">
    <property type="entry name" value="Glyco_transf_9"/>
    <property type="match status" value="1"/>
</dbReference>
<dbReference type="CDD" id="cd03789">
    <property type="entry name" value="GT9_LPS_heptosyltransferase"/>
    <property type="match status" value="1"/>
</dbReference>
<keyword evidence="4" id="KW-1185">Reference proteome</keyword>
<sequence length="387" mass="40976">MSRAIESAAEMPKAWRAARRILAVRLDNLGDVLMTTPALAAIRHALPGSHISLLSSPGSAMLSGHLPDVDAFIPFEAPWMKAGAGCPPGPGWLESMATQLRAMAFDAAIIFTVCTQSPLPAAMLCMMAGIPLRLAHCRENPYALLSDWVPDHEVVEHGMRHEVARQLALVARVGMQTPSNRLRFAFAADDEASLKQLMAAEGLGPAADYFVVHVGASAASRRYPAALFGAAANLIAARSGALAVFTGSSAEAPLIETARCAMGTPAHSLAGRLRLGELGALLAGARVLVSNNSGPVHMAAALGTPVVDLYALTNPQHTPWEVPAVVLNEDVPCRNCLRSECPEGHHRCLSEVRPRRVADAALALMQAFPDRLQRPAHQAFSQSVEAG</sequence>
<evidence type="ECO:0000256" key="2">
    <source>
        <dbReference type="ARBA" id="ARBA00022679"/>
    </source>
</evidence>
<keyword evidence="1 3" id="KW-0328">Glycosyltransferase</keyword>
<dbReference type="PANTHER" id="PTHR30160:SF1">
    <property type="entry name" value="LIPOPOLYSACCHARIDE 1,2-N-ACETYLGLUCOSAMINETRANSFERASE-RELATED"/>
    <property type="match status" value="1"/>
</dbReference>
<proteinExistence type="predicted"/>
<dbReference type="GO" id="GO:0016757">
    <property type="term" value="F:glycosyltransferase activity"/>
    <property type="evidence" value="ECO:0007669"/>
    <property type="project" value="UniProtKB-KW"/>
</dbReference>
<dbReference type="EC" id="2.4.-.-" evidence="3"/>